<sequence>MKKLSFIIMIVFILFIVSACENKSVSPKITEEEAESIVMERHSGGMGEVIIKSVSHSSGEYIVEWEIDADCEFGTDYVDDQSGEIEKAEETNC</sequence>
<dbReference type="EMBL" id="FNKD01000001">
    <property type="protein sequence ID" value="SDQ06460.1"/>
    <property type="molecule type" value="Genomic_DNA"/>
</dbReference>
<evidence type="ECO:0008006" key="3">
    <source>
        <dbReference type="Google" id="ProtNLM"/>
    </source>
</evidence>
<dbReference type="AlphaFoldDB" id="A0A1H0XU98"/>
<gene>
    <name evidence="1" type="ORF">SAMN05216231_0210</name>
</gene>
<protein>
    <recommendedName>
        <fullName evidence="3">Peptidase propeptide and YPEB domain-containing protein</fullName>
    </recommendedName>
</protein>
<evidence type="ECO:0000313" key="2">
    <source>
        <dbReference type="Proteomes" id="UP000199444"/>
    </source>
</evidence>
<reference evidence="1 2" key="1">
    <citation type="submission" date="2016-10" db="EMBL/GenBank/DDBJ databases">
        <authorList>
            <person name="de Groot N.N."/>
        </authorList>
    </citation>
    <scope>NUCLEOTIDE SEQUENCE [LARGE SCALE GENOMIC DNA]</scope>
    <source>
        <strain evidence="1 2">CGMCC 1.10449</strain>
    </source>
</reference>
<keyword evidence="2" id="KW-1185">Reference proteome</keyword>
<dbReference type="Proteomes" id="UP000199444">
    <property type="component" value="Unassembled WGS sequence"/>
</dbReference>
<evidence type="ECO:0000313" key="1">
    <source>
        <dbReference type="EMBL" id="SDQ06460.1"/>
    </source>
</evidence>
<proteinExistence type="predicted"/>
<accession>A0A1H0XU98</accession>
<name>A0A1H0XU98_9BACI</name>
<dbReference type="PROSITE" id="PS51257">
    <property type="entry name" value="PROKAR_LIPOPROTEIN"/>
    <property type="match status" value="1"/>
</dbReference>
<dbReference type="STRING" id="553311.SAMN05216231_0210"/>
<dbReference type="RefSeq" id="WP_092491116.1">
    <property type="nucleotide sequence ID" value="NZ_FNKD01000001.1"/>
</dbReference>
<organism evidence="1 2">
    <name type="scientific">Virgibacillus salinus</name>
    <dbReference type="NCBI Taxonomy" id="553311"/>
    <lineage>
        <taxon>Bacteria</taxon>
        <taxon>Bacillati</taxon>
        <taxon>Bacillota</taxon>
        <taxon>Bacilli</taxon>
        <taxon>Bacillales</taxon>
        <taxon>Bacillaceae</taxon>
        <taxon>Virgibacillus</taxon>
    </lineage>
</organism>